<evidence type="ECO:0000313" key="1">
    <source>
        <dbReference type="EMBL" id="VEI00702.1"/>
    </source>
</evidence>
<sequence>MSLIFIFLQKLYYMYWTLELASYLSDAPWPMTKAELIDYAIRTGAPMEVVENLQAIEDEGEIYESIEEVWSDYPTDDDFLWNEDEY</sequence>
<proteinExistence type="predicted"/>
<dbReference type="KEGG" id="cant:NCTC13489_02251"/>
<evidence type="ECO:0000313" key="2">
    <source>
        <dbReference type="Proteomes" id="UP000270036"/>
    </source>
</evidence>
<dbReference type="EMBL" id="LR134441">
    <property type="protein sequence ID" value="VEI00702.1"/>
    <property type="molecule type" value="Genomic_DNA"/>
</dbReference>
<dbReference type="InterPro" id="IPR021527">
    <property type="entry name" value="DUF2795"/>
</dbReference>
<gene>
    <name evidence="1" type="ORF">NCTC13489_02251</name>
</gene>
<organism evidence="1 2">
    <name type="scientific">Kaistella antarctica</name>
    <dbReference type="NCBI Taxonomy" id="266748"/>
    <lineage>
        <taxon>Bacteria</taxon>
        <taxon>Pseudomonadati</taxon>
        <taxon>Bacteroidota</taxon>
        <taxon>Flavobacteriia</taxon>
        <taxon>Flavobacteriales</taxon>
        <taxon>Weeksellaceae</taxon>
        <taxon>Chryseobacterium group</taxon>
        <taxon>Kaistella</taxon>
    </lineage>
</organism>
<name>A0A448NTK1_9FLAO</name>
<dbReference type="Pfam" id="PF11387">
    <property type="entry name" value="DUF2795"/>
    <property type="match status" value="1"/>
</dbReference>
<accession>A0A448NTK1</accession>
<dbReference type="AlphaFoldDB" id="A0A448NTK1"/>
<dbReference type="Proteomes" id="UP000270036">
    <property type="component" value="Chromosome"/>
</dbReference>
<protein>
    <submittedName>
        <fullName evidence="1">Protein of uncharacterized function (DUF2795)</fullName>
    </submittedName>
</protein>
<reference evidence="1 2" key="1">
    <citation type="submission" date="2018-12" db="EMBL/GenBank/DDBJ databases">
        <authorList>
            <consortium name="Pathogen Informatics"/>
        </authorList>
    </citation>
    <scope>NUCLEOTIDE SEQUENCE [LARGE SCALE GENOMIC DNA]</scope>
    <source>
        <strain evidence="1 2">NCTC13489</strain>
    </source>
</reference>
<dbReference type="STRING" id="266748.HY04_06190"/>